<reference evidence="1 2" key="1">
    <citation type="submission" date="2023-10" db="EMBL/GenBank/DDBJ databases">
        <title>Psychrosphaera aquimaarina strain SW33 isolated from seawater.</title>
        <authorList>
            <person name="Bayburt H."/>
            <person name="Kim J.M."/>
            <person name="Choi B.J."/>
            <person name="Jeon C.O."/>
        </authorList>
    </citation>
    <scope>NUCLEOTIDE SEQUENCE [LARGE SCALE GENOMIC DNA]</scope>
    <source>
        <strain evidence="1 2">KCTC 52743</strain>
    </source>
</reference>
<keyword evidence="2" id="KW-1185">Reference proteome</keyword>
<organism evidence="1 2">
    <name type="scientific">Psychrosphaera aquimarina</name>
    <dbReference type="NCBI Taxonomy" id="2044854"/>
    <lineage>
        <taxon>Bacteria</taxon>
        <taxon>Pseudomonadati</taxon>
        <taxon>Pseudomonadota</taxon>
        <taxon>Gammaproteobacteria</taxon>
        <taxon>Alteromonadales</taxon>
        <taxon>Pseudoalteromonadaceae</taxon>
        <taxon>Psychrosphaera</taxon>
    </lineage>
</organism>
<dbReference type="InterPro" id="IPR014717">
    <property type="entry name" value="Transl_elong_EF1B/ribsomal_bS6"/>
</dbReference>
<dbReference type="RefSeq" id="WP_315947485.1">
    <property type="nucleotide sequence ID" value="NZ_JAWCUA010000010.1"/>
</dbReference>
<proteinExistence type="predicted"/>
<evidence type="ECO:0000313" key="2">
    <source>
        <dbReference type="Proteomes" id="UP001257914"/>
    </source>
</evidence>
<gene>
    <name evidence="1" type="primary">pilO</name>
    <name evidence="1" type="ORF">RT723_12975</name>
</gene>
<dbReference type="Gene3D" id="3.30.70.60">
    <property type="match status" value="1"/>
</dbReference>
<dbReference type="Proteomes" id="UP001257914">
    <property type="component" value="Unassembled WGS sequence"/>
</dbReference>
<name>A0ABU3R2X8_9GAMM</name>
<evidence type="ECO:0000313" key="1">
    <source>
        <dbReference type="EMBL" id="MDU0113894.1"/>
    </source>
</evidence>
<dbReference type="InterPro" id="IPR007445">
    <property type="entry name" value="PilO"/>
</dbReference>
<sequence>MITGFVVFFTVLVSGAVLIIFPHWQTLSQVTQELGLIKEQVSQKKVNLVKHNQLLKVQQALKKSLNPYFTKQPIYLITTKFVTQIEQWCKLAGIPLNKVNWGSLNHKTHFQSQSINFQFIGQYQQIISLLHYIGQNHTFVEINDVKISANSNKDGVYNKKSQLSFELKVNIVLLKNTNGVSND</sequence>
<dbReference type="EMBL" id="JAWCUA010000010">
    <property type="protein sequence ID" value="MDU0113894.1"/>
    <property type="molecule type" value="Genomic_DNA"/>
</dbReference>
<protein>
    <submittedName>
        <fullName evidence="1">Type 4a pilus biogenesis protein PilO</fullName>
    </submittedName>
</protein>
<dbReference type="Pfam" id="PF04350">
    <property type="entry name" value="PilO"/>
    <property type="match status" value="1"/>
</dbReference>
<comment type="caution">
    <text evidence="1">The sequence shown here is derived from an EMBL/GenBank/DDBJ whole genome shotgun (WGS) entry which is preliminary data.</text>
</comment>
<accession>A0ABU3R2X8</accession>